<dbReference type="PANTHER" id="PTHR38013">
    <property type="entry name" value="GLYCOPROTEIN/POLYSACCHARIDE METABOLISM"/>
    <property type="match status" value="1"/>
</dbReference>
<dbReference type="Proteomes" id="UP000319555">
    <property type="component" value="Unassembled WGS sequence"/>
</dbReference>
<dbReference type="Pfam" id="PF09619">
    <property type="entry name" value="YscW"/>
    <property type="match status" value="1"/>
</dbReference>
<dbReference type="InterPro" id="IPR038670">
    <property type="entry name" value="HslJ-like_sf"/>
</dbReference>
<sequence length="248" mass="25946">MPFPKFGQLIVMGAIMVALIGSDVSAGSVTGTASYRERIAVPEDATLYIELQDISLADAPAVTLAAQRYVLSGVPAEFELTYDDALIRDGMTYAVRGAIYRGSQLLFTTDTVYPVLTNGAPDTADLLLVKTGGPTSAGLENTSWTAIGVDGAVLNSERAPQLDFAQGGAFSGSGGCNRFTGQAEISGNSLTFPDNIAATLMACPPEMEQVEDQFFAALQNVVSYAVAGDSLALLDSAGDPVLKFIRTQ</sequence>
<keyword evidence="3" id="KW-1185">Reference proteome</keyword>
<dbReference type="RefSeq" id="WP_142636765.1">
    <property type="nucleotide sequence ID" value="NZ_FXTE01000004.1"/>
</dbReference>
<protein>
    <submittedName>
        <fullName evidence="2">Putative lipoprotein</fullName>
    </submittedName>
</protein>
<dbReference type="Gene3D" id="2.40.128.270">
    <property type="match status" value="1"/>
</dbReference>
<dbReference type="OrthoDB" id="9809132at2"/>
<evidence type="ECO:0000259" key="1">
    <source>
        <dbReference type="Pfam" id="PF03724"/>
    </source>
</evidence>
<dbReference type="EMBL" id="FXTE01000004">
    <property type="protein sequence ID" value="SMO65884.1"/>
    <property type="molecule type" value="Genomic_DNA"/>
</dbReference>
<gene>
    <name evidence="2" type="ORF">SAMN06265380_104169</name>
</gene>
<accession>A0A521D2G7</accession>
<name>A0A521D2G7_9RHOB</name>
<dbReference type="InterPro" id="IPR039366">
    <property type="entry name" value="Pilotin"/>
</dbReference>
<dbReference type="PANTHER" id="PTHR38013:SF1">
    <property type="entry name" value="GLYCOPROTEIN_POLYSACCHARIDE METABOLISM"/>
    <property type="match status" value="1"/>
</dbReference>
<organism evidence="2 3">
    <name type="scientific">Ruegeria faecimaris</name>
    <dbReference type="NCBI Taxonomy" id="686389"/>
    <lineage>
        <taxon>Bacteria</taxon>
        <taxon>Pseudomonadati</taxon>
        <taxon>Pseudomonadota</taxon>
        <taxon>Alphaproteobacteria</taxon>
        <taxon>Rhodobacterales</taxon>
        <taxon>Roseobacteraceae</taxon>
        <taxon>Ruegeria</taxon>
    </lineage>
</organism>
<keyword evidence="2" id="KW-0449">Lipoprotein</keyword>
<reference evidence="2 3" key="1">
    <citation type="submission" date="2017-05" db="EMBL/GenBank/DDBJ databases">
        <authorList>
            <person name="Varghese N."/>
            <person name="Submissions S."/>
        </authorList>
    </citation>
    <scope>NUCLEOTIDE SEQUENCE [LARGE SCALE GENOMIC DNA]</scope>
    <source>
        <strain evidence="2 3">DSM 28009</strain>
    </source>
</reference>
<dbReference type="InterPro" id="IPR053196">
    <property type="entry name" value="Lipoprotein_YbaY-like"/>
</dbReference>
<dbReference type="Pfam" id="PF03724">
    <property type="entry name" value="META"/>
    <property type="match status" value="1"/>
</dbReference>
<dbReference type="AlphaFoldDB" id="A0A521D2G7"/>
<feature type="domain" description="DUF306" evidence="1">
    <location>
        <begin position="137"/>
        <end position="244"/>
    </location>
</feature>
<evidence type="ECO:0000313" key="3">
    <source>
        <dbReference type="Proteomes" id="UP000319555"/>
    </source>
</evidence>
<proteinExistence type="predicted"/>
<dbReference type="InterPro" id="IPR005184">
    <property type="entry name" value="DUF306_Meta_HslJ"/>
</dbReference>
<evidence type="ECO:0000313" key="2">
    <source>
        <dbReference type="EMBL" id="SMO65884.1"/>
    </source>
</evidence>